<dbReference type="SUPFAM" id="SSF51695">
    <property type="entry name" value="PLC-like phosphodiesterases"/>
    <property type="match status" value="1"/>
</dbReference>
<dbReference type="GO" id="GO:0006629">
    <property type="term" value="P:lipid metabolic process"/>
    <property type="evidence" value="ECO:0007669"/>
    <property type="project" value="InterPro"/>
</dbReference>
<dbReference type="Gene3D" id="3.20.20.190">
    <property type="entry name" value="Phosphatidylinositol (PI) phosphodiesterase"/>
    <property type="match status" value="1"/>
</dbReference>
<protein>
    <submittedName>
        <fullName evidence="1">Uncharacterized protein</fullName>
    </submittedName>
</protein>
<dbReference type="InterPro" id="IPR017946">
    <property type="entry name" value="PLC-like_Pdiesterase_TIM-brl"/>
</dbReference>
<dbReference type="AlphaFoldDB" id="A0A2A8PNH7"/>
<feature type="non-terminal residue" evidence="1">
    <location>
        <position position="1"/>
    </location>
</feature>
<name>A0A2A8PNH7_BACCE</name>
<dbReference type="GO" id="GO:0008081">
    <property type="term" value="F:phosphoric diester hydrolase activity"/>
    <property type="evidence" value="ECO:0007669"/>
    <property type="project" value="InterPro"/>
</dbReference>
<evidence type="ECO:0000313" key="2">
    <source>
        <dbReference type="Proteomes" id="UP000220635"/>
    </source>
</evidence>
<comment type="caution">
    <text evidence="1">The sequence shown here is derived from an EMBL/GenBank/DDBJ whole genome shotgun (WGS) entry which is preliminary data.</text>
</comment>
<proteinExistence type="predicted"/>
<dbReference type="EMBL" id="NTWE01000163">
    <property type="protein sequence ID" value="PEV91017.1"/>
    <property type="molecule type" value="Genomic_DNA"/>
</dbReference>
<feature type="non-terminal residue" evidence="1">
    <location>
        <position position="84"/>
    </location>
</feature>
<organism evidence="1 2">
    <name type="scientific">Bacillus cereus</name>
    <dbReference type="NCBI Taxonomy" id="1396"/>
    <lineage>
        <taxon>Bacteria</taxon>
        <taxon>Bacillati</taxon>
        <taxon>Bacillota</taxon>
        <taxon>Bacilli</taxon>
        <taxon>Bacillales</taxon>
        <taxon>Bacillaceae</taxon>
        <taxon>Bacillus</taxon>
        <taxon>Bacillus cereus group</taxon>
    </lineage>
</organism>
<sequence>GKYFGDVLDSVKRYLDSYPSETIYMRILQENSNAAVPDFLSAVRRYANSLPSGRHYTGGVTDQNPTLAQTRGKVVFCIDVLGYS</sequence>
<accession>A0A2A8PNH7</accession>
<dbReference type="Proteomes" id="UP000220635">
    <property type="component" value="Unassembled WGS sequence"/>
</dbReference>
<gene>
    <name evidence="1" type="ORF">CN425_27690</name>
</gene>
<reference evidence="1 2" key="1">
    <citation type="submission" date="2017-09" db="EMBL/GenBank/DDBJ databases">
        <title>Large-scale bioinformatics analysis of Bacillus genomes uncovers conserved roles of natural products in bacterial physiology.</title>
        <authorList>
            <consortium name="Agbiome Team Llc"/>
            <person name="Bleich R.M."/>
            <person name="Grubbs K.J."/>
            <person name="Santa Maria K.C."/>
            <person name="Allen S.E."/>
            <person name="Farag S."/>
            <person name="Shank E.A."/>
            <person name="Bowers A."/>
        </authorList>
    </citation>
    <scope>NUCLEOTIDE SEQUENCE [LARGE SCALE GENOMIC DNA]</scope>
    <source>
        <strain evidence="1 2">AFS010695</strain>
    </source>
</reference>
<evidence type="ECO:0000313" key="1">
    <source>
        <dbReference type="EMBL" id="PEV91017.1"/>
    </source>
</evidence>